<dbReference type="Proteomes" id="UP000292402">
    <property type="component" value="Unassembled WGS sequence"/>
</dbReference>
<proteinExistence type="predicted"/>
<dbReference type="EMBL" id="PDXA01000004">
    <property type="protein sequence ID" value="RYN59145.1"/>
    <property type="molecule type" value="Genomic_DNA"/>
</dbReference>
<dbReference type="AlphaFoldDB" id="A0A4Q4MSR0"/>
<accession>A0A4Q4MSR0</accession>
<organism evidence="1 2">
    <name type="scientific">Alternaria tenuissima</name>
    <dbReference type="NCBI Taxonomy" id="119927"/>
    <lineage>
        <taxon>Eukaryota</taxon>
        <taxon>Fungi</taxon>
        <taxon>Dikarya</taxon>
        <taxon>Ascomycota</taxon>
        <taxon>Pezizomycotina</taxon>
        <taxon>Dothideomycetes</taxon>
        <taxon>Pleosporomycetidae</taxon>
        <taxon>Pleosporales</taxon>
        <taxon>Pleosporineae</taxon>
        <taxon>Pleosporaceae</taxon>
        <taxon>Alternaria</taxon>
        <taxon>Alternaria sect. Alternaria</taxon>
        <taxon>Alternaria alternata complex</taxon>
    </lineage>
</organism>
<reference evidence="2" key="1">
    <citation type="journal article" date="2019" name="bioRxiv">
        <title>Genomics, evolutionary history and diagnostics of the Alternaria alternata species group including apple and Asian pear pathotypes.</title>
        <authorList>
            <person name="Armitage A.D."/>
            <person name="Cockerton H.M."/>
            <person name="Sreenivasaprasad S."/>
            <person name="Woodhall J.W."/>
            <person name="Lane C.R."/>
            <person name="Harrison R.J."/>
            <person name="Clarkson J.P."/>
        </authorList>
    </citation>
    <scope>NUCLEOTIDE SEQUENCE [LARGE SCALE GENOMIC DNA]</scope>
    <source>
        <strain evidence="2">FERA 1082</strain>
    </source>
</reference>
<comment type="caution">
    <text evidence="1">The sequence shown here is derived from an EMBL/GenBank/DDBJ whole genome shotgun (WGS) entry which is preliminary data.</text>
</comment>
<name>A0A4Q4MSR0_9PLEO</name>
<protein>
    <submittedName>
        <fullName evidence="1">Uncharacterized protein</fullName>
    </submittedName>
</protein>
<evidence type="ECO:0000313" key="2">
    <source>
        <dbReference type="Proteomes" id="UP000292402"/>
    </source>
</evidence>
<evidence type="ECO:0000313" key="1">
    <source>
        <dbReference type="EMBL" id="RYN59145.1"/>
    </source>
</evidence>
<sequence>MASSPIRQAFEKILTDKKNRGLPPLEAEDYDHFLAAISTLLANPAFIDEHSWQTQTLEHSISRPTFNAVIKEDCETKLDVRLEEGEELDSSGKVVFVGNVVRITVDGYVLAKGRSTLWAAYALLLALKKVIAMAGQWE</sequence>
<gene>
    <name evidence="1" type="ORF">AA0114_g1769</name>
</gene>